<accession>A0ABY1PQI3</accession>
<evidence type="ECO:0000313" key="1">
    <source>
        <dbReference type="EMBL" id="SMP39540.1"/>
    </source>
</evidence>
<sequence length="43" mass="4653">MLTGDSRQSSEPIEHILVGIGSGGDTVTQVRDSIRFRQANAPR</sequence>
<evidence type="ECO:0000313" key="2">
    <source>
        <dbReference type="Proteomes" id="UP001158067"/>
    </source>
</evidence>
<protein>
    <submittedName>
        <fullName evidence="1">Uncharacterized protein</fullName>
    </submittedName>
</protein>
<gene>
    <name evidence="1" type="ORF">SAMN06265222_101324</name>
</gene>
<reference evidence="1 2" key="1">
    <citation type="submission" date="2017-05" db="EMBL/GenBank/DDBJ databases">
        <authorList>
            <person name="Varghese N."/>
            <person name="Submissions S."/>
        </authorList>
    </citation>
    <scope>NUCLEOTIDE SEQUENCE [LARGE SCALE GENOMIC DNA]</scope>
    <source>
        <strain evidence="1 2">DSM 25457</strain>
    </source>
</reference>
<proteinExistence type="predicted"/>
<name>A0ABY1PQI3_9BACT</name>
<comment type="caution">
    <text evidence="1">The sequence shown here is derived from an EMBL/GenBank/DDBJ whole genome shotgun (WGS) entry which is preliminary data.</text>
</comment>
<keyword evidence="2" id="KW-1185">Reference proteome</keyword>
<organism evidence="1 2">
    <name type="scientific">Neorhodopirellula lusitana</name>
    <dbReference type="NCBI Taxonomy" id="445327"/>
    <lineage>
        <taxon>Bacteria</taxon>
        <taxon>Pseudomonadati</taxon>
        <taxon>Planctomycetota</taxon>
        <taxon>Planctomycetia</taxon>
        <taxon>Pirellulales</taxon>
        <taxon>Pirellulaceae</taxon>
        <taxon>Neorhodopirellula</taxon>
    </lineage>
</organism>
<dbReference type="Proteomes" id="UP001158067">
    <property type="component" value="Unassembled WGS sequence"/>
</dbReference>
<dbReference type="EMBL" id="FXUG01000001">
    <property type="protein sequence ID" value="SMP39540.1"/>
    <property type="molecule type" value="Genomic_DNA"/>
</dbReference>